<dbReference type="Proteomes" id="UP000016567">
    <property type="component" value="Unassembled WGS sequence"/>
</dbReference>
<dbReference type="AlphaFoldDB" id="U3AS28"/>
<sequence>MDPNRLGAMHQTRISFARSLIRKIASHAWQFSLTEWQLCPRGFGYVIYRIVTPENRYHFIAFCNEIEDDERNDRVIANKWDVTFALVQGEVDAELLRQLSENIPLQEAGRNSNKVLVLARANKSVRVFEHIIKALSEGVQPQAHELIEVGYILRTTAVYGNGKFGIADFNRLENNPDFCQSFSAQMCAVYLLRSFSLDWVHYLARQKGNNNAVTLNRELQRYLGVGNATGLGMAPFLIHHPCIVDQWMTTREKAIAEVLALDCDIQQWNALERLLLKAVRHLKQIVTINDYQQQLNQQAIKDVRQLINCMPWFIDNQKTWSELVEHSRSFGLESQEILLSCLIELYPCMVDSLSEQMNTSESFSLSSGLAVKDLMTAIEEKYQWAIKEDYSLPESCYWFWYRSKDKEEPRLGVRGQEKGEENELPLDIGRQVNCLYGSLQQHSFTMSLAEFLLLYPQYRTIARRVWTLCQRKMGDVQMNVIHQKTLPIHLLRCKLSMLGATKFDPRSDRWVRVTFFQGAPLIDEINDPSYTDTWLFPIIEATASMKKQALKEGYDDCLS</sequence>
<organism evidence="1 2">
    <name type="scientific">Vibrio azureus NBRC 104587</name>
    <dbReference type="NCBI Taxonomy" id="1219077"/>
    <lineage>
        <taxon>Bacteria</taxon>
        <taxon>Pseudomonadati</taxon>
        <taxon>Pseudomonadota</taxon>
        <taxon>Gammaproteobacteria</taxon>
        <taxon>Vibrionales</taxon>
        <taxon>Vibrionaceae</taxon>
        <taxon>Vibrio</taxon>
    </lineage>
</organism>
<reference evidence="1 2" key="1">
    <citation type="submission" date="2013-09" db="EMBL/GenBank/DDBJ databases">
        <title>Whole genome shotgun sequence of Vibrio azureus NBRC 104587.</title>
        <authorList>
            <person name="Isaki S."/>
            <person name="Hosoyama A."/>
            <person name="Numata M."/>
            <person name="Hashimoto M."/>
            <person name="Hosoyama Y."/>
            <person name="Tsuchikane K."/>
            <person name="Noguchi M."/>
            <person name="Hirakata S."/>
            <person name="Ichikawa N."/>
            <person name="Ohji S."/>
            <person name="Yamazoe A."/>
            <person name="Fujita N."/>
        </authorList>
    </citation>
    <scope>NUCLEOTIDE SEQUENCE [LARGE SCALE GENOMIC DNA]</scope>
    <source>
        <strain evidence="1 2">NBRC 104587</strain>
    </source>
</reference>
<comment type="caution">
    <text evidence="1">The sequence shown here is derived from an EMBL/GenBank/DDBJ whole genome shotgun (WGS) entry which is preliminary data.</text>
</comment>
<evidence type="ECO:0000313" key="1">
    <source>
        <dbReference type="EMBL" id="GAD76062.1"/>
    </source>
</evidence>
<protein>
    <submittedName>
        <fullName evidence="1">Uncharacterized protein</fullName>
    </submittedName>
</protein>
<accession>U3AS28</accession>
<keyword evidence="2" id="KW-1185">Reference proteome</keyword>
<dbReference type="EMBL" id="BATL01000036">
    <property type="protein sequence ID" value="GAD76062.1"/>
    <property type="molecule type" value="Genomic_DNA"/>
</dbReference>
<evidence type="ECO:0000313" key="2">
    <source>
        <dbReference type="Proteomes" id="UP000016567"/>
    </source>
</evidence>
<proteinExistence type="predicted"/>
<dbReference type="eggNOG" id="COG4367">
    <property type="taxonomic scope" value="Bacteria"/>
</dbReference>
<gene>
    <name evidence="1" type="ORF">VAZ01S_036_00060</name>
</gene>
<dbReference type="STRING" id="1219077.VAZ01S_036_00060"/>
<name>U3AS28_9VIBR</name>